<proteinExistence type="predicted"/>
<dbReference type="AlphaFoldDB" id="A0A2M7TGF4"/>
<organism evidence="1 2">
    <name type="scientific">Candidatus Wolfebacteria bacterium CG_4_10_14_0_2_um_filter_39_18</name>
    <dbReference type="NCBI Taxonomy" id="1975061"/>
    <lineage>
        <taxon>Bacteria</taxon>
        <taxon>Candidatus Wolfeibacteriota</taxon>
    </lineage>
</organism>
<comment type="caution">
    <text evidence="1">The sequence shown here is derived from an EMBL/GenBank/DDBJ whole genome shotgun (WGS) entry which is preliminary data.</text>
</comment>
<dbReference type="InterPro" id="IPR046346">
    <property type="entry name" value="Aminoacid_DH-like_N_sf"/>
</dbReference>
<accession>A0A2M7TGF4</accession>
<name>A0A2M7TGF4_9BACT</name>
<dbReference type="EMBL" id="PFNM01000019">
    <property type="protein sequence ID" value="PIZ45125.1"/>
    <property type="molecule type" value="Genomic_DNA"/>
</dbReference>
<reference evidence="2" key="1">
    <citation type="submission" date="2017-09" db="EMBL/GenBank/DDBJ databases">
        <title>Depth-based differentiation of microbial function through sediment-hosted aquifers and enrichment of novel symbionts in the deep terrestrial subsurface.</title>
        <authorList>
            <person name="Probst A.J."/>
            <person name="Ladd B."/>
            <person name="Jarett J.K."/>
            <person name="Geller-Mcgrath D.E."/>
            <person name="Sieber C.M.K."/>
            <person name="Emerson J.B."/>
            <person name="Anantharaman K."/>
            <person name="Thomas B.C."/>
            <person name="Malmstrom R."/>
            <person name="Stieglmeier M."/>
            <person name="Klingl A."/>
            <person name="Woyke T."/>
            <person name="Ryan C.M."/>
            <person name="Banfield J.F."/>
        </authorList>
    </citation>
    <scope>NUCLEOTIDE SEQUENCE [LARGE SCALE GENOMIC DNA]</scope>
</reference>
<dbReference type="Gene3D" id="3.40.50.10860">
    <property type="entry name" value="Leucine Dehydrogenase, chain A, domain 1"/>
    <property type="match status" value="1"/>
</dbReference>
<evidence type="ECO:0000313" key="2">
    <source>
        <dbReference type="Proteomes" id="UP000230553"/>
    </source>
</evidence>
<dbReference type="Proteomes" id="UP000230553">
    <property type="component" value="Unassembled WGS sequence"/>
</dbReference>
<sequence>MINFKDKFGPEYIIKVHDPKIGMEGVLIVDNTALGLGKGGIRMTPDVSEGEVFRADIPFGGAKAGIKKYLEKRRKWRKR</sequence>
<protein>
    <submittedName>
        <fullName evidence="1">Uncharacterized protein</fullName>
    </submittedName>
</protein>
<dbReference type="SUPFAM" id="SSF53223">
    <property type="entry name" value="Aminoacid dehydrogenase-like, N-terminal domain"/>
    <property type="match status" value="1"/>
</dbReference>
<gene>
    <name evidence="1" type="ORF">COY31_01000</name>
</gene>
<evidence type="ECO:0000313" key="1">
    <source>
        <dbReference type="EMBL" id="PIZ45125.1"/>
    </source>
</evidence>